<dbReference type="Gene3D" id="1.10.10.2830">
    <property type="match status" value="1"/>
</dbReference>
<gene>
    <name evidence="4" type="ORF">SAMN06269117_11354</name>
</gene>
<dbReference type="InterPro" id="IPR050336">
    <property type="entry name" value="Chromosome_partition/occlusion"/>
</dbReference>
<comment type="similarity">
    <text evidence="1">Belongs to the ParB family.</text>
</comment>
<dbReference type="EMBL" id="FXTM01000013">
    <property type="protein sequence ID" value="SMO59746.1"/>
    <property type="molecule type" value="Genomic_DNA"/>
</dbReference>
<dbReference type="Pfam" id="PF17762">
    <property type="entry name" value="HTH_ParB"/>
    <property type="match status" value="1"/>
</dbReference>
<dbReference type="NCBIfam" id="TIGR00180">
    <property type="entry name" value="parB_part"/>
    <property type="match status" value="1"/>
</dbReference>
<dbReference type="OrthoDB" id="9771335at2"/>
<dbReference type="InterPro" id="IPR036086">
    <property type="entry name" value="ParB/Sulfiredoxin_sf"/>
</dbReference>
<evidence type="ECO:0000313" key="5">
    <source>
        <dbReference type="Proteomes" id="UP000317315"/>
    </source>
</evidence>
<dbReference type="AlphaFoldDB" id="A0A521CJY1"/>
<dbReference type="Pfam" id="PF02195">
    <property type="entry name" value="ParB_N"/>
    <property type="match status" value="1"/>
</dbReference>
<dbReference type="GO" id="GO:0007059">
    <property type="term" value="P:chromosome segregation"/>
    <property type="evidence" value="ECO:0007669"/>
    <property type="project" value="UniProtKB-KW"/>
</dbReference>
<evidence type="ECO:0000256" key="2">
    <source>
        <dbReference type="ARBA" id="ARBA00022829"/>
    </source>
</evidence>
<reference evidence="4 5" key="1">
    <citation type="submission" date="2017-05" db="EMBL/GenBank/DDBJ databases">
        <authorList>
            <person name="Varghese N."/>
            <person name="Submissions S."/>
        </authorList>
    </citation>
    <scope>NUCLEOTIDE SEQUENCE [LARGE SCALE GENOMIC DNA]</scope>
    <source>
        <strain evidence="4 5">DSM 16304</strain>
    </source>
</reference>
<dbReference type="GO" id="GO:0003677">
    <property type="term" value="F:DNA binding"/>
    <property type="evidence" value="ECO:0007669"/>
    <property type="project" value="InterPro"/>
</dbReference>
<dbReference type="SMART" id="SM00470">
    <property type="entry name" value="ParB"/>
    <property type="match status" value="1"/>
</dbReference>
<dbReference type="InterPro" id="IPR004437">
    <property type="entry name" value="ParB/RepB/Spo0J"/>
</dbReference>
<dbReference type="PANTHER" id="PTHR33375">
    <property type="entry name" value="CHROMOSOME-PARTITIONING PROTEIN PARB-RELATED"/>
    <property type="match status" value="1"/>
</dbReference>
<evidence type="ECO:0000259" key="3">
    <source>
        <dbReference type="SMART" id="SM00470"/>
    </source>
</evidence>
<dbReference type="Gene3D" id="3.90.1530.10">
    <property type="entry name" value="Conserved hypothetical protein from pyrococcus furiosus pfu- 392566-001, ParB domain"/>
    <property type="match status" value="1"/>
</dbReference>
<dbReference type="SUPFAM" id="SSF110849">
    <property type="entry name" value="ParB/Sulfiredoxin"/>
    <property type="match status" value="1"/>
</dbReference>
<dbReference type="PANTHER" id="PTHR33375:SF1">
    <property type="entry name" value="CHROMOSOME-PARTITIONING PROTEIN PARB-RELATED"/>
    <property type="match status" value="1"/>
</dbReference>
<feature type="domain" description="ParB-like N-terminal" evidence="3">
    <location>
        <begin position="64"/>
        <end position="144"/>
    </location>
</feature>
<protein>
    <submittedName>
        <fullName evidence="4">ParB/RepB/Spo0J family partition protein</fullName>
    </submittedName>
</protein>
<evidence type="ECO:0000313" key="4">
    <source>
        <dbReference type="EMBL" id="SMO59746.1"/>
    </source>
</evidence>
<organism evidence="4 5">
    <name type="scientific">Balnearium lithotrophicum</name>
    <dbReference type="NCBI Taxonomy" id="223788"/>
    <lineage>
        <taxon>Bacteria</taxon>
        <taxon>Pseudomonadati</taxon>
        <taxon>Aquificota</taxon>
        <taxon>Aquificia</taxon>
        <taxon>Desulfurobacteriales</taxon>
        <taxon>Desulfurobacteriaceae</taxon>
        <taxon>Balnearium</taxon>
    </lineage>
</organism>
<dbReference type="Proteomes" id="UP000317315">
    <property type="component" value="Unassembled WGS sequence"/>
</dbReference>
<dbReference type="RefSeq" id="WP_142935611.1">
    <property type="nucleotide sequence ID" value="NZ_FXTM01000013.1"/>
</dbReference>
<dbReference type="InterPro" id="IPR041468">
    <property type="entry name" value="HTH_ParB/Spo0J"/>
</dbReference>
<dbReference type="SUPFAM" id="SSF109709">
    <property type="entry name" value="KorB DNA-binding domain-like"/>
    <property type="match status" value="1"/>
</dbReference>
<name>A0A521CJY1_9BACT</name>
<proteinExistence type="inferred from homology"/>
<evidence type="ECO:0000256" key="1">
    <source>
        <dbReference type="ARBA" id="ARBA00006295"/>
    </source>
</evidence>
<dbReference type="GO" id="GO:0005694">
    <property type="term" value="C:chromosome"/>
    <property type="evidence" value="ECO:0007669"/>
    <property type="project" value="TreeGrafter"/>
</dbReference>
<sequence>MVKIENKGRVKDKIKVRISDNNSSITRLIKPKTLKILRERKDSLSLPDVEEVIFQLEGEKEGLREIPLSLIEFPEFDVPKNFLESVEKYGILEPPLVSPAGNGKYKVIAGRRRLNAARILGFEKVKCIVKENGDNPVLTLVENFHRADNPALEAELIAKLIEERNLKKSEVARLLNVSNSHITKRLKLLNLIPEIFEKLKRFEINITVARELAKLFPDDQKEYLQNPESKWTVEDVEKFVRQKKIEKSAKVALEEARVRLPDVKLPMENVLNPQAISSEIPENTFSNTEPFPTVETQDNKSLMKDMKEIQNIANAIKILANGNEALIRNASKLLKIVSKYLNQTVEVER</sequence>
<accession>A0A521CJY1</accession>
<keyword evidence="2" id="KW-0159">Chromosome partition</keyword>
<dbReference type="InterPro" id="IPR003115">
    <property type="entry name" value="ParB_N"/>
</dbReference>
<keyword evidence="5" id="KW-1185">Reference proteome</keyword>